<reference evidence="1" key="1">
    <citation type="submission" date="2016-10" db="EMBL/GenBank/DDBJ databases">
        <authorList>
            <person name="Benchimol M."/>
            <person name="Almeida L.G."/>
            <person name="Vasconcelos A.T."/>
            <person name="Perreira-Neves A."/>
            <person name="Rosa I.A."/>
            <person name="Tasca T."/>
            <person name="Bogo M.R."/>
            <person name="de Souza W."/>
        </authorList>
    </citation>
    <scope>NUCLEOTIDE SEQUENCE [LARGE SCALE GENOMIC DNA]</scope>
    <source>
        <strain evidence="1">K</strain>
    </source>
</reference>
<keyword evidence="2" id="KW-1185">Reference proteome</keyword>
<accession>A0A1J4L225</accession>
<dbReference type="EMBL" id="MLAK01000001">
    <property type="protein sequence ID" value="OHT17561.1"/>
    <property type="molecule type" value="Genomic_DNA"/>
</dbReference>
<dbReference type="RefSeq" id="XP_068370697.1">
    <property type="nucleotide sequence ID" value="XM_068489716.1"/>
</dbReference>
<name>A0A1J4L225_9EUKA</name>
<proteinExistence type="predicted"/>
<gene>
    <name evidence="1" type="ORF">TRFO_00797</name>
</gene>
<comment type="caution">
    <text evidence="1">The sequence shown here is derived from an EMBL/GenBank/DDBJ whole genome shotgun (WGS) entry which is preliminary data.</text>
</comment>
<dbReference type="OrthoDB" id="10608730at2759"/>
<dbReference type="Proteomes" id="UP000179807">
    <property type="component" value="Unassembled WGS sequence"/>
</dbReference>
<dbReference type="AlphaFoldDB" id="A0A1J4L225"/>
<sequence length="396" mass="46161">MTSQSIFNQGNEVRFVIKRISNKNVLRQTERDQLRINEKVRKNRICYSQMEKVLNIIYGGQVTKGKLLKMAHLIAKQRNLKIERIEKRNKSALICWYCENCPDLLAYQEPSLLIDYIRQHTNFLGNSTFHTILEQIQQINQENININKDNQKNENNRKNINDVTNTKIPQNYSFLSSTNKHCQISFSNKFPINTTCMNTNTNCVFMNLNRVCLPVSQYSVNSSCPINKTINMESKNRNKRGTKTSNETINMNFPVINVEKDPLTQFNLQQQQQNTLQPGNISNLQQINLNNHIKAINQIKISQIINQYQNPVDVSIHETNNRQNYQIPHHQMVNHNYNGNHIDNNPNSLNLENWTQSNQINEGQNDHEEIVNVNLLAEEFEKWDTQNTKAAHSNPM</sequence>
<evidence type="ECO:0000313" key="2">
    <source>
        <dbReference type="Proteomes" id="UP000179807"/>
    </source>
</evidence>
<dbReference type="VEuPathDB" id="TrichDB:TRFO_00797"/>
<organism evidence="1 2">
    <name type="scientific">Tritrichomonas foetus</name>
    <dbReference type="NCBI Taxonomy" id="1144522"/>
    <lineage>
        <taxon>Eukaryota</taxon>
        <taxon>Metamonada</taxon>
        <taxon>Parabasalia</taxon>
        <taxon>Tritrichomonadida</taxon>
        <taxon>Tritrichomonadidae</taxon>
        <taxon>Tritrichomonas</taxon>
    </lineage>
</organism>
<evidence type="ECO:0000313" key="1">
    <source>
        <dbReference type="EMBL" id="OHT17561.1"/>
    </source>
</evidence>
<protein>
    <submittedName>
        <fullName evidence="1">Uncharacterized protein</fullName>
    </submittedName>
</protein>
<dbReference type="GeneID" id="94824420"/>